<evidence type="ECO:0000256" key="2">
    <source>
        <dbReference type="ARBA" id="ARBA00012916"/>
    </source>
</evidence>
<sequence length="99" mass="10551">MCGIVGIASDSNCIPALLSGLQALEYRGYDSSGIASSINNRLVHQKSVGKISHLVDKLNSEEIQGNTAIAHTRWATHGKPSLVNAHPFVKENCAMVHNG</sequence>
<dbReference type="InterPro" id="IPR026869">
    <property type="entry name" value="EgtC-like"/>
</dbReference>
<evidence type="ECO:0000313" key="7">
    <source>
        <dbReference type="EMBL" id="SVD27796.1"/>
    </source>
</evidence>
<dbReference type="GO" id="GO:0004360">
    <property type="term" value="F:glutamine-fructose-6-phosphate transaminase (isomerizing) activity"/>
    <property type="evidence" value="ECO:0007669"/>
    <property type="project" value="UniProtKB-EC"/>
</dbReference>
<dbReference type="AlphaFoldDB" id="A0A382U0E5"/>
<evidence type="ECO:0000256" key="5">
    <source>
        <dbReference type="ARBA" id="ARBA00022962"/>
    </source>
</evidence>
<keyword evidence="3" id="KW-0032">Aminotransferase</keyword>
<dbReference type="GO" id="GO:0006047">
    <property type="term" value="P:UDP-N-acetylglucosamine metabolic process"/>
    <property type="evidence" value="ECO:0007669"/>
    <property type="project" value="TreeGrafter"/>
</dbReference>
<dbReference type="PANTHER" id="PTHR10937:SF0">
    <property type="entry name" value="GLUTAMINE--FRUCTOSE-6-PHOSPHATE TRANSAMINASE (ISOMERIZING)"/>
    <property type="match status" value="1"/>
</dbReference>
<dbReference type="Pfam" id="PF13230">
    <property type="entry name" value="GATase_4"/>
    <property type="match status" value="1"/>
</dbReference>
<dbReference type="EMBL" id="UINC01140569">
    <property type="protein sequence ID" value="SVD27796.1"/>
    <property type="molecule type" value="Genomic_DNA"/>
</dbReference>
<keyword evidence="4" id="KW-0808">Transferase</keyword>
<feature type="domain" description="Glutamine amidotransferase type-2" evidence="6">
    <location>
        <begin position="2"/>
        <end position="99"/>
    </location>
</feature>
<evidence type="ECO:0000256" key="3">
    <source>
        <dbReference type="ARBA" id="ARBA00022576"/>
    </source>
</evidence>
<dbReference type="GO" id="GO:0005829">
    <property type="term" value="C:cytosol"/>
    <property type="evidence" value="ECO:0007669"/>
    <property type="project" value="TreeGrafter"/>
</dbReference>
<dbReference type="Gene3D" id="3.60.20.10">
    <property type="entry name" value="Glutamine Phosphoribosylpyrophosphate, subunit 1, domain 1"/>
    <property type="match status" value="1"/>
</dbReference>
<proteinExistence type="predicted"/>
<keyword evidence="5" id="KW-0315">Glutamine amidotransferase</keyword>
<dbReference type="InterPro" id="IPR017932">
    <property type="entry name" value="GATase_2_dom"/>
</dbReference>
<evidence type="ECO:0000256" key="4">
    <source>
        <dbReference type="ARBA" id="ARBA00022679"/>
    </source>
</evidence>
<evidence type="ECO:0000256" key="1">
    <source>
        <dbReference type="ARBA" id="ARBA00001031"/>
    </source>
</evidence>
<dbReference type="GO" id="GO:0006487">
    <property type="term" value="P:protein N-linked glycosylation"/>
    <property type="evidence" value="ECO:0007669"/>
    <property type="project" value="TreeGrafter"/>
</dbReference>
<dbReference type="InterPro" id="IPR029055">
    <property type="entry name" value="Ntn_hydrolases_N"/>
</dbReference>
<name>A0A382U0E5_9ZZZZ</name>
<accession>A0A382U0E5</accession>
<dbReference type="GO" id="GO:0006002">
    <property type="term" value="P:fructose 6-phosphate metabolic process"/>
    <property type="evidence" value="ECO:0007669"/>
    <property type="project" value="TreeGrafter"/>
</dbReference>
<dbReference type="SUPFAM" id="SSF56235">
    <property type="entry name" value="N-terminal nucleophile aminohydrolases (Ntn hydrolases)"/>
    <property type="match status" value="1"/>
</dbReference>
<organism evidence="7">
    <name type="scientific">marine metagenome</name>
    <dbReference type="NCBI Taxonomy" id="408172"/>
    <lineage>
        <taxon>unclassified sequences</taxon>
        <taxon>metagenomes</taxon>
        <taxon>ecological metagenomes</taxon>
    </lineage>
</organism>
<protein>
    <recommendedName>
        <fullName evidence="2">glutamine--fructose-6-phosphate transaminase (isomerizing)</fullName>
        <ecNumber evidence="2">2.6.1.16</ecNumber>
    </recommendedName>
</protein>
<comment type="catalytic activity">
    <reaction evidence="1">
        <text>D-fructose 6-phosphate + L-glutamine = D-glucosamine 6-phosphate + L-glutamate</text>
        <dbReference type="Rhea" id="RHEA:13237"/>
        <dbReference type="ChEBI" id="CHEBI:29985"/>
        <dbReference type="ChEBI" id="CHEBI:58359"/>
        <dbReference type="ChEBI" id="CHEBI:58725"/>
        <dbReference type="ChEBI" id="CHEBI:61527"/>
        <dbReference type="EC" id="2.6.1.16"/>
    </reaction>
</comment>
<dbReference type="EC" id="2.6.1.16" evidence="2"/>
<dbReference type="PROSITE" id="PS51278">
    <property type="entry name" value="GATASE_TYPE_2"/>
    <property type="match status" value="1"/>
</dbReference>
<feature type="non-terminal residue" evidence="7">
    <location>
        <position position="99"/>
    </location>
</feature>
<reference evidence="7" key="1">
    <citation type="submission" date="2018-05" db="EMBL/GenBank/DDBJ databases">
        <authorList>
            <person name="Lanie J.A."/>
            <person name="Ng W.-L."/>
            <person name="Kazmierczak K.M."/>
            <person name="Andrzejewski T.M."/>
            <person name="Davidsen T.M."/>
            <person name="Wayne K.J."/>
            <person name="Tettelin H."/>
            <person name="Glass J.I."/>
            <person name="Rusch D."/>
            <person name="Podicherti R."/>
            <person name="Tsui H.-C.T."/>
            <person name="Winkler M.E."/>
        </authorList>
    </citation>
    <scope>NUCLEOTIDE SEQUENCE</scope>
</reference>
<gene>
    <name evidence="7" type="ORF">METZ01_LOCUS380650</name>
</gene>
<evidence type="ECO:0000259" key="6">
    <source>
        <dbReference type="PROSITE" id="PS51278"/>
    </source>
</evidence>
<dbReference type="PANTHER" id="PTHR10937">
    <property type="entry name" value="GLUCOSAMINE--FRUCTOSE-6-PHOSPHATE AMINOTRANSFERASE, ISOMERIZING"/>
    <property type="match status" value="1"/>
</dbReference>